<sequence>MAVSSKQILYVHFESIVVQGTGVVEGIFLTLPRDEEIEIDEIKIDPFVNMKNMRLLKICNVKFPESHDYYFSRDLSLLEWHGYPCKSMMSSFQLERLVELIMPNSRLEQLWQKTRRLENLVLINLSYCKELTEMPDFNFIPNLETLILVGCESLAELHPSIGRLEHLALLNLKGCRRLTSLPKSISLESLATLILSDCSNLTEFPEIEGDMTKLSELHLDGTAIKELPTSIKKLSSLRSGILRNMESLKLDDSMDFE</sequence>
<keyword evidence="1" id="KW-0433">Leucine-rich repeat</keyword>
<dbReference type="EMBL" id="BTGU01000184">
    <property type="protein sequence ID" value="GMN64527.1"/>
    <property type="molecule type" value="Genomic_DNA"/>
</dbReference>
<dbReference type="GO" id="GO:0006952">
    <property type="term" value="P:defense response"/>
    <property type="evidence" value="ECO:0007669"/>
    <property type="project" value="InterPro"/>
</dbReference>
<protein>
    <submittedName>
        <fullName evidence="3">Uncharacterized protein</fullName>
    </submittedName>
</protein>
<dbReference type="InterPro" id="IPR011713">
    <property type="entry name" value="Leu-rich_rpt_3"/>
</dbReference>
<evidence type="ECO:0000256" key="1">
    <source>
        <dbReference type="ARBA" id="ARBA00022614"/>
    </source>
</evidence>
<keyword evidence="4" id="KW-1185">Reference proteome</keyword>
<keyword evidence="2" id="KW-0677">Repeat</keyword>
<organism evidence="3 4">
    <name type="scientific">Ficus carica</name>
    <name type="common">Common fig</name>
    <dbReference type="NCBI Taxonomy" id="3494"/>
    <lineage>
        <taxon>Eukaryota</taxon>
        <taxon>Viridiplantae</taxon>
        <taxon>Streptophyta</taxon>
        <taxon>Embryophyta</taxon>
        <taxon>Tracheophyta</taxon>
        <taxon>Spermatophyta</taxon>
        <taxon>Magnoliopsida</taxon>
        <taxon>eudicotyledons</taxon>
        <taxon>Gunneridae</taxon>
        <taxon>Pentapetalae</taxon>
        <taxon>rosids</taxon>
        <taxon>fabids</taxon>
        <taxon>Rosales</taxon>
        <taxon>Moraceae</taxon>
        <taxon>Ficeae</taxon>
        <taxon>Ficus</taxon>
    </lineage>
</organism>
<dbReference type="AlphaFoldDB" id="A0AA88DYJ7"/>
<proteinExistence type="predicted"/>
<dbReference type="InterPro" id="IPR032675">
    <property type="entry name" value="LRR_dom_sf"/>
</dbReference>
<evidence type="ECO:0000256" key="2">
    <source>
        <dbReference type="ARBA" id="ARBA00022737"/>
    </source>
</evidence>
<accession>A0AA88DYJ7</accession>
<dbReference type="PANTHER" id="PTHR11017:SF559">
    <property type="entry name" value="DISEASE RESISTANCE PROTEIN CHL1"/>
    <property type="match status" value="1"/>
</dbReference>
<dbReference type="SUPFAM" id="SSF52058">
    <property type="entry name" value="L domain-like"/>
    <property type="match status" value="1"/>
</dbReference>
<dbReference type="Pfam" id="PF07725">
    <property type="entry name" value="LRR_3"/>
    <property type="match status" value="1"/>
</dbReference>
<evidence type="ECO:0000313" key="3">
    <source>
        <dbReference type="EMBL" id="GMN64527.1"/>
    </source>
</evidence>
<dbReference type="Gene3D" id="3.80.10.10">
    <property type="entry name" value="Ribonuclease Inhibitor"/>
    <property type="match status" value="2"/>
</dbReference>
<dbReference type="InterPro" id="IPR044974">
    <property type="entry name" value="Disease_R_plants"/>
</dbReference>
<name>A0AA88DYJ7_FICCA</name>
<comment type="caution">
    <text evidence="3">The sequence shown here is derived from an EMBL/GenBank/DDBJ whole genome shotgun (WGS) entry which is preliminary data.</text>
</comment>
<evidence type="ECO:0000313" key="4">
    <source>
        <dbReference type="Proteomes" id="UP001187192"/>
    </source>
</evidence>
<dbReference type="Proteomes" id="UP001187192">
    <property type="component" value="Unassembled WGS sequence"/>
</dbReference>
<reference evidence="3" key="1">
    <citation type="submission" date="2023-07" db="EMBL/GenBank/DDBJ databases">
        <title>draft genome sequence of fig (Ficus carica).</title>
        <authorList>
            <person name="Takahashi T."/>
            <person name="Nishimura K."/>
        </authorList>
    </citation>
    <scope>NUCLEOTIDE SEQUENCE</scope>
</reference>
<gene>
    <name evidence="3" type="ORF">TIFTF001_033599</name>
</gene>
<dbReference type="PANTHER" id="PTHR11017">
    <property type="entry name" value="LEUCINE-RICH REPEAT-CONTAINING PROTEIN"/>
    <property type="match status" value="1"/>
</dbReference>